<gene>
    <name evidence="1" type="primary">Acey_s0165.g51</name>
    <name evidence="1" type="ORF">Y032_0165g51</name>
</gene>
<sequence>MVRSISHGNSLSNIVADISGNGFLRNTGDFAIIVDFVTGQLLVEINDDCLVLVVSVRDYRRHERGTQRKPYIIQLY</sequence>
<organism evidence="1 2">
    <name type="scientific">Ancylostoma ceylanicum</name>
    <dbReference type="NCBI Taxonomy" id="53326"/>
    <lineage>
        <taxon>Eukaryota</taxon>
        <taxon>Metazoa</taxon>
        <taxon>Ecdysozoa</taxon>
        <taxon>Nematoda</taxon>
        <taxon>Chromadorea</taxon>
        <taxon>Rhabditida</taxon>
        <taxon>Rhabditina</taxon>
        <taxon>Rhabditomorpha</taxon>
        <taxon>Strongyloidea</taxon>
        <taxon>Ancylostomatidae</taxon>
        <taxon>Ancylostomatinae</taxon>
        <taxon>Ancylostoma</taxon>
    </lineage>
</organism>
<name>A0A016SX12_9BILA</name>
<keyword evidence="2" id="KW-1185">Reference proteome</keyword>
<dbReference type="Proteomes" id="UP000024635">
    <property type="component" value="Unassembled WGS sequence"/>
</dbReference>
<evidence type="ECO:0000313" key="2">
    <source>
        <dbReference type="Proteomes" id="UP000024635"/>
    </source>
</evidence>
<dbReference type="EMBL" id="JARK01001501">
    <property type="protein sequence ID" value="EYB95000.1"/>
    <property type="molecule type" value="Genomic_DNA"/>
</dbReference>
<accession>A0A016SX12</accession>
<dbReference type="AlphaFoldDB" id="A0A016SX12"/>
<evidence type="ECO:0000313" key="1">
    <source>
        <dbReference type="EMBL" id="EYB95000.1"/>
    </source>
</evidence>
<protein>
    <submittedName>
        <fullName evidence="1">Uncharacterized protein</fullName>
    </submittedName>
</protein>
<reference evidence="2" key="1">
    <citation type="journal article" date="2015" name="Nat. Genet.">
        <title>The genome and transcriptome of the zoonotic hookworm Ancylostoma ceylanicum identify infection-specific gene families.</title>
        <authorList>
            <person name="Schwarz E.M."/>
            <person name="Hu Y."/>
            <person name="Antoshechkin I."/>
            <person name="Miller M.M."/>
            <person name="Sternberg P.W."/>
            <person name="Aroian R.V."/>
        </authorList>
    </citation>
    <scope>NUCLEOTIDE SEQUENCE</scope>
    <source>
        <strain evidence="2">HY135</strain>
    </source>
</reference>
<comment type="caution">
    <text evidence="1">The sequence shown here is derived from an EMBL/GenBank/DDBJ whole genome shotgun (WGS) entry which is preliminary data.</text>
</comment>
<proteinExistence type="predicted"/>